<proteinExistence type="predicted"/>
<evidence type="ECO:0000313" key="3">
    <source>
        <dbReference type="EMBL" id="CCI51953.1"/>
    </source>
</evidence>
<dbReference type="RefSeq" id="WP_048548201.1">
    <property type="nucleotide sequence ID" value="NZ_HF571038.1"/>
</dbReference>
<accession>A0A077MBD3</accession>
<dbReference type="EMBL" id="CAJC01000039">
    <property type="protein sequence ID" value="CCI51953.1"/>
    <property type="molecule type" value="Genomic_DNA"/>
</dbReference>
<dbReference type="Proteomes" id="UP000035720">
    <property type="component" value="Unassembled WGS sequence"/>
</dbReference>
<sequence length="147" mass="15892">MIVIGLLFLAAVGVAGAWLYLSTANDTSTQVYDLSAWGMTIGFRPITLLIAGIGLTLGLILGLGLIRAGLSRSRRQRRERKELARTAEANRQAAEQAASRRLEQERSQRGGLDIDPMRRAESNTPRQFTGPSDGESSHTAPPPPPRG</sequence>
<keyword evidence="2" id="KW-0812">Transmembrane</keyword>
<feature type="transmembrane region" description="Helical" evidence="2">
    <location>
        <begin position="48"/>
        <end position="70"/>
    </location>
</feature>
<keyword evidence="4" id="KW-1185">Reference proteome</keyword>
<organism evidence="3 4">
    <name type="scientific">Nostocoides jenkinsii Ben 74</name>
    <dbReference type="NCBI Taxonomy" id="1193518"/>
    <lineage>
        <taxon>Bacteria</taxon>
        <taxon>Bacillati</taxon>
        <taxon>Actinomycetota</taxon>
        <taxon>Actinomycetes</taxon>
        <taxon>Micrococcales</taxon>
        <taxon>Intrasporangiaceae</taxon>
        <taxon>Nostocoides</taxon>
    </lineage>
</organism>
<gene>
    <name evidence="3" type="ORF">BN13_1330018</name>
</gene>
<feature type="compositionally biased region" description="Basic and acidic residues" evidence="1">
    <location>
        <begin position="98"/>
        <end position="108"/>
    </location>
</feature>
<dbReference type="AlphaFoldDB" id="A0A077MBD3"/>
<evidence type="ECO:0000313" key="4">
    <source>
        <dbReference type="Proteomes" id="UP000035720"/>
    </source>
</evidence>
<keyword evidence="2" id="KW-0472">Membrane</keyword>
<name>A0A077MBD3_9MICO</name>
<feature type="compositionally biased region" description="Low complexity" evidence="1">
    <location>
        <begin position="86"/>
        <end position="97"/>
    </location>
</feature>
<evidence type="ECO:0008006" key="5">
    <source>
        <dbReference type="Google" id="ProtNLM"/>
    </source>
</evidence>
<evidence type="ECO:0000256" key="1">
    <source>
        <dbReference type="SAM" id="MobiDB-lite"/>
    </source>
</evidence>
<protein>
    <recommendedName>
        <fullName evidence="5">Lipopolysaccharide assembly protein A domain-containing protein</fullName>
    </recommendedName>
</protein>
<reference evidence="3 4" key="1">
    <citation type="journal article" date="2013" name="ISME J.">
        <title>A metabolic model for members of the genus Tetrasphaera involved in enhanced biological phosphorus removal.</title>
        <authorList>
            <person name="Kristiansen R."/>
            <person name="Nguyen H.T.T."/>
            <person name="Saunders A.M."/>
            <person name="Nielsen J.L."/>
            <person name="Wimmer R."/>
            <person name="Le V.Q."/>
            <person name="McIlroy S.J."/>
            <person name="Petrovski S."/>
            <person name="Seviour R.J."/>
            <person name="Calteau A."/>
            <person name="Nielsen K.L."/>
            <person name="Nielsen P.H."/>
        </authorList>
    </citation>
    <scope>NUCLEOTIDE SEQUENCE [LARGE SCALE GENOMIC DNA]</scope>
    <source>
        <strain evidence="3 4">Ben 74</strain>
    </source>
</reference>
<feature type="region of interest" description="Disordered" evidence="1">
    <location>
        <begin position="72"/>
        <end position="147"/>
    </location>
</feature>
<evidence type="ECO:0000256" key="2">
    <source>
        <dbReference type="SAM" id="Phobius"/>
    </source>
</evidence>
<comment type="caution">
    <text evidence="3">The sequence shown here is derived from an EMBL/GenBank/DDBJ whole genome shotgun (WGS) entry which is preliminary data.</text>
</comment>
<keyword evidence="2" id="KW-1133">Transmembrane helix</keyword>